<name>A0A560GKQ1_9PROT</name>
<evidence type="ECO:0000313" key="6">
    <source>
        <dbReference type="EMBL" id="TWB34567.1"/>
    </source>
</evidence>
<accession>A0A560GKQ1</accession>
<dbReference type="PROSITE" id="PS51755">
    <property type="entry name" value="OMPR_PHOB"/>
    <property type="match status" value="1"/>
</dbReference>
<dbReference type="SMART" id="SM00448">
    <property type="entry name" value="REC"/>
    <property type="match status" value="1"/>
</dbReference>
<evidence type="ECO:0000313" key="7">
    <source>
        <dbReference type="Proteomes" id="UP000315751"/>
    </source>
</evidence>
<dbReference type="PROSITE" id="PS50110">
    <property type="entry name" value="RESPONSE_REGULATORY"/>
    <property type="match status" value="1"/>
</dbReference>
<gene>
    <name evidence="6" type="ORF">FBZ90_12537</name>
</gene>
<dbReference type="Gene3D" id="1.10.10.10">
    <property type="entry name" value="Winged helix-like DNA-binding domain superfamily/Winged helix DNA-binding domain"/>
    <property type="match status" value="1"/>
</dbReference>
<organism evidence="6 7">
    <name type="scientific">Nitrospirillum amazonense</name>
    <dbReference type="NCBI Taxonomy" id="28077"/>
    <lineage>
        <taxon>Bacteria</taxon>
        <taxon>Pseudomonadati</taxon>
        <taxon>Pseudomonadota</taxon>
        <taxon>Alphaproteobacteria</taxon>
        <taxon>Rhodospirillales</taxon>
        <taxon>Azospirillaceae</taxon>
        <taxon>Nitrospirillum</taxon>
    </lineage>
</organism>
<evidence type="ECO:0000256" key="2">
    <source>
        <dbReference type="PROSITE-ProRule" id="PRU00169"/>
    </source>
</evidence>
<evidence type="ECO:0000256" key="3">
    <source>
        <dbReference type="PROSITE-ProRule" id="PRU01091"/>
    </source>
</evidence>
<dbReference type="GO" id="GO:0006355">
    <property type="term" value="P:regulation of DNA-templated transcription"/>
    <property type="evidence" value="ECO:0007669"/>
    <property type="project" value="InterPro"/>
</dbReference>
<dbReference type="InterPro" id="IPR001867">
    <property type="entry name" value="OmpR/PhoB-type_DNA-bd"/>
</dbReference>
<feature type="domain" description="OmpR/PhoB-type" evidence="5">
    <location>
        <begin position="129"/>
        <end position="229"/>
    </location>
</feature>
<sequence length="231" mass="25856">MSLNPSILAIDDEPQIQRLLRLGLSGHNFKVTEARLGRAALDRLGKGGFDAVILDLGLPDMSGFDVLAEIRRSSPVPVLVLSVRDHEADKIKALDLGADDYVTKPFSVGELAARLRVALKHGYQMKGTEARLRVGPLEIDLVAQRVYRDGAEVRLSPTEFRILRVLTEHRGKILTHDFILRKIRDEAETSVDPQYLRVYVRQLRLKLGDEPGRGRLIRTEMGIGYRLAADT</sequence>
<dbReference type="PANTHER" id="PTHR48111">
    <property type="entry name" value="REGULATOR OF RPOS"/>
    <property type="match status" value="1"/>
</dbReference>
<dbReference type="GO" id="GO:0005829">
    <property type="term" value="C:cytosol"/>
    <property type="evidence" value="ECO:0007669"/>
    <property type="project" value="TreeGrafter"/>
</dbReference>
<dbReference type="Gene3D" id="6.10.250.690">
    <property type="match status" value="1"/>
</dbReference>
<dbReference type="SUPFAM" id="SSF52172">
    <property type="entry name" value="CheY-like"/>
    <property type="match status" value="1"/>
</dbReference>
<protein>
    <submittedName>
        <fullName evidence="6">Two-component system KDP operon response regulator KdpE</fullName>
    </submittedName>
</protein>
<dbReference type="Pfam" id="PF00486">
    <property type="entry name" value="Trans_reg_C"/>
    <property type="match status" value="1"/>
</dbReference>
<dbReference type="InterPro" id="IPR011006">
    <property type="entry name" value="CheY-like_superfamily"/>
</dbReference>
<dbReference type="GO" id="GO:0032993">
    <property type="term" value="C:protein-DNA complex"/>
    <property type="evidence" value="ECO:0007669"/>
    <property type="project" value="TreeGrafter"/>
</dbReference>
<dbReference type="InterPro" id="IPR001789">
    <property type="entry name" value="Sig_transdc_resp-reg_receiver"/>
</dbReference>
<keyword evidence="7" id="KW-1185">Reference proteome</keyword>
<dbReference type="AlphaFoldDB" id="A0A560GKQ1"/>
<dbReference type="EMBL" id="VITR01000025">
    <property type="protein sequence ID" value="TWB34567.1"/>
    <property type="molecule type" value="Genomic_DNA"/>
</dbReference>
<dbReference type="CDD" id="cd00383">
    <property type="entry name" value="trans_reg_C"/>
    <property type="match status" value="1"/>
</dbReference>
<keyword evidence="2" id="KW-0597">Phosphoprotein</keyword>
<evidence type="ECO:0000259" key="5">
    <source>
        <dbReference type="PROSITE" id="PS51755"/>
    </source>
</evidence>
<dbReference type="GO" id="GO:0000976">
    <property type="term" value="F:transcription cis-regulatory region binding"/>
    <property type="evidence" value="ECO:0007669"/>
    <property type="project" value="TreeGrafter"/>
</dbReference>
<dbReference type="RefSeq" id="WP_145736470.1">
    <property type="nucleotide sequence ID" value="NZ_VITR01000025.1"/>
</dbReference>
<dbReference type="OrthoDB" id="9802426at2"/>
<dbReference type="Gene3D" id="3.40.50.2300">
    <property type="match status" value="1"/>
</dbReference>
<dbReference type="SMART" id="SM00862">
    <property type="entry name" value="Trans_reg_C"/>
    <property type="match status" value="1"/>
</dbReference>
<feature type="DNA-binding region" description="OmpR/PhoB-type" evidence="3">
    <location>
        <begin position="129"/>
        <end position="229"/>
    </location>
</feature>
<evidence type="ECO:0000259" key="4">
    <source>
        <dbReference type="PROSITE" id="PS50110"/>
    </source>
</evidence>
<feature type="modified residue" description="4-aspartylphosphate" evidence="2">
    <location>
        <position position="55"/>
    </location>
</feature>
<reference evidence="6 7" key="1">
    <citation type="submission" date="2019-06" db="EMBL/GenBank/DDBJ databases">
        <title>Genomic Encyclopedia of Type Strains, Phase IV (KMG-V): Genome sequencing to study the core and pangenomes of soil and plant-associated prokaryotes.</title>
        <authorList>
            <person name="Whitman W."/>
        </authorList>
    </citation>
    <scope>NUCLEOTIDE SEQUENCE [LARGE SCALE GENOMIC DNA]</scope>
    <source>
        <strain evidence="6 7">BR 11622</strain>
    </source>
</reference>
<dbReference type="Proteomes" id="UP000315751">
    <property type="component" value="Unassembled WGS sequence"/>
</dbReference>
<comment type="caution">
    <text evidence="6">The sequence shown here is derived from an EMBL/GenBank/DDBJ whole genome shotgun (WGS) entry which is preliminary data.</text>
</comment>
<dbReference type="InterPro" id="IPR036388">
    <property type="entry name" value="WH-like_DNA-bd_sf"/>
</dbReference>
<dbReference type="Pfam" id="PF00072">
    <property type="entry name" value="Response_reg"/>
    <property type="match status" value="1"/>
</dbReference>
<dbReference type="GO" id="GO:0000156">
    <property type="term" value="F:phosphorelay response regulator activity"/>
    <property type="evidence" value="ECO:0007669"/>
    <property type="project" value="TreeGrafter"/>
</dbReference>
<keyword evidence="1 3" id="KW-0238">DNA-binding</keyword>
<proteinExistence type="predicted"/>
<dbReference type="InterPro" id="IPR039420">
    <property type="entry name" value="WalR-like"/>
</dbReference>
<evidence type="ECO:0000256" key="1">
    <source>
        <dbReference type="ARBA" id="ARBA00023125"/>
    </source>
</evidence>
<dbReference type="PANTHER" id="PTHR48111:SF50">
    <property type="entry name" value="KDP OPERON TRANSCRIPTIONAL REGULATORY PROTEIN KDPE"/>
    <property type="match status" value="1"/>
</dbReference>
<feature type="domain" description="Response regulatory" evidence="4">
    <location>
        <begin position="6"/>
        <end position="119"/>
    </location>
</feature>